<dbReference type="AlphaFoldDB" id="A0A4S4CZV5"/>
<organism evidence="1 2">
    <name type="scientific">Camellia sinensis var. sinensis</name>
    <name type="common">China tea</name>
    <dbReference type="NCBI Taxonomy" id="542762"/>
    <lineage>
        <taxon>Eukaryota</taxon>
        <taxon>Viridiplantae</taxon>
        <taxon>Streptophyta</taxon>
        <taxon>Embryophyta</taxon>
        <taxon>Tracheophyta</taxon>
        <taxon>Spermatophyta</taxon>
        <taxon>Magnoliopsida</taxon>
        <taxon>eudicotyledons</taxon>
        <taxon>Gunneridae</taxon>
        <taxon>Pentapetalae</taxon>
        <taxon>asterids</taxon>
        <taxon>Ericales</taxon>
        <taxon>Theaceae</taxon>
        <taxon>Camellia</taxon>
    </lineage>
</organism>
<sequence>MAATRSRLLLLRRFQTLRSLSTNSAAEAKMPQLQREIEIDIEHEERVKPARKEYEEIRRWCKENNAMINAIQKAAVKVIADRPRWNLPKDPKERAAKVKQWMVAIDESSMTMEQKLNDKIELEILQTQRKDDAKLEQLMREIDESNNWLLRRWARKRDLLHKLEDEDEKEAQPQLADQTLLRSKPHCEFNVGFFILAAPSSLSSDRAQSELLASSSLTPVSISPSENFHGR</sequence>
<reference evidence="1 2" key="1">
    <citation type="journal article" date="2018" name="Proc. Natl. Acad. Sci. U.S.A.">
        <title>Draft genome sequence of Camellia sinensis var. sinensis provides insights into the evolution of the tea genome and tea quality.</title>
        <authorList>
            <person name="Wei C."/>
            <person name="Yang H."/>
            <person name="Wang S."/>
            <person name="Zhao J."/>
            <person name="Liu C."/>
            <person name="Gao L."/>
            <person name="Xia E."/>
            <person name="Lu Y."/>
            <person name="Tai Y."/>
            <person name="She G."/>
            <person name="Sun J."/>
            <person name="Cao H."/>
            <person name="Tong W."/>
            <person name="Gao Q."/>
            <person name="Li Y."/>
            <person name="Deng W."/>
            <person name="Jiang X."/>
            <person name="Wang W."/>
            <person name="Chen Q."/>
            <person name="Zhang S."/>
            <person name="Li H."/>
            <person name="Wu J."/>
            <person name="Wang P."/>
            <person name="Li P."/>
            <person name="Shi C."/>
            <person name="Zheng F."/>
            <person name="Jian J."/>
            <person name="Huang B."/>
            <person name="Shan D."/>
            <person name="Shi M."/>
            <person name="Fang C."/>
            <person name="Yue Y."/>
            <person name="Li F."/>
            <person name="Li D."/>
            <person name="Wei S."/>
            <person name="Han B."/>
            <person name="Jiang C."/>
            <person name="Yin Y."/>
            <person name="Xia T."/>
            <person name="Zhang Z."/>
            <person name="Bennetzen J.L."/>
            <person name="Zhao S."/>
            <person name="Wan X."/>
        </authorList>
    </citation>
    <scope>NUCLEOTIDE SEQUENCE [LARGE SCALE GENOMIC DNA]</scope>
    <source>
        <strain evidence="2">cv. Shuchazao</strain>
        <tissue evidence="1">Leaf</tissue>
    </source>
</reference>
<dbReference type="EMBL" id="SDRB02013259">
    <property type="protein sequence ID" value="THF95450.1"/>
    <property type="molecule type" value="Genomic_DNA"/>
</dbReference>
<name>A0A4S4CZV5_CAMSN</name>
<keyword evidence="2" id="KW-1185">Reference proteome</keyword>
<evidence type="ECO:0000313" key="1">
    <source>
        <dbReference type="EMBL" id="THF95450.1"/>
    </source>
</evidence>
<dbReference type="Proteomes" id="UP000306102">
    <property type="component" value="Unassembled WGS sequence"/>
</dbReference>
<protein>
    <submittedName>
        <fullName evidence="1">Uncharacterized protein</fullName>
    </submittedName>
</protein>
<proteinExistence type="predicted"/>
<comment type="caution">
    <text evidence="1">The sequence shown here is derived from an EMBL/GenBank/DDBJ whole genome shotgun (WGS) entry which is preliminary data.</text>
</comment>
<gene>
    <name evidence="1" type="ORF">TEA_007773</name>
</gene>
<evidence type="ECO:0000313" key="2">
    <source>
        <dbReference type="Proteomes" id="UP000306102"/>
    </source>
</evidence>
<accession>A0A4S4CZV5</accession>